<feature type="domain" description="HNH nuclease" evidence="1">
    <location>
        <begin position="266"/>
        <end position="329"/>
    </location>
</feature>
<dbReference type="Proteomes" id="UP001246576">
    <property type="component" value="Unassembled WGS sequence"/>
</dbReference>
<name>A0ABU2EQ82_9BURK</name>
<dbReference type="RefSeq" id="WP_310840811.1">
    <property type="nucleotide sequence ID" value="NZ_JAVLSJ010000010.1"/>
</dbReference>
<gene>
    <name evidence="2" type="ORF">RI048_18945</name>
</gene>
<accession>A0ABU2EQ82</accession>
<dbReference type="SMART" id="SM00507">
    <property type="entry name" value="HNHc"/>
    <property type="match status" value="1"/>
</dbReference>
<evidence type="ECO:0000313" key="3">
    <source>
        <dbReference type="Proteomes" id="UP001246576"/>
    </source>
</evidence>
<comment type="caution">
    <text evidence="2">The sequence shown here is derived from an EMBL/GenBank/DDBJ whole genome shotgun (WGS) entry which is preliminary data.</text>
</comment>
<organism evidence="2 3">
    <name type="scientific">Herbaspirillum huttiense subsp. lycopersici</name>
    <dbReference type="NCBI Taxonomy" id="3074428"/>
    <lineage>
        <taxon>Bacteria</taxon>
        <taxon>Pseudomonadati</taxon>
        <taxon>Pseudomonadota</taxon>
        <taxon>Betaproteobacteria</taxon>
        <taxon>Burkholderiales</taxon>
        <taxon>Oxalobacteraceae</taxon>
        <taxon>Herbaspirillum</taxon>
    </lineage>
</organism>
<dbReference type="GO" id="GO:0004519">
    <property type="term" value="F:endonuclease activity"/>
    <property type="evidence" value="ECO:0007669"/>
    <property type="project" value="UniProtKB-KW"/>
</dbReference>
<keyword evidence="2" id="KW-0255">Endonuclease</keyword>
<reference evidence="2" key="1">
    <citation type="submission" date="2023-09" db="EMBL/GenBank/DDBJ databases">
        <title>Description of first Herbaspirillum huttiense subsp. nephrolepsisexaltata and Herbaspirillum huttiense subsp. lycopersicon.</title>
        <authorList>
            <person name="Poudel M."/>
            <person name="Sharma A."/>
            <person name="Goss E."/>
            <person name="Tapia J.H."/>
            <person name="Harmon C.M."/>
            <person name="Jones J.B."/>
        </authorList>
    </citation>
    <scope>NUCLEOTIDE SEQUENCE</scope>
    <source>
        <strain evidence="2">SE1</strain>
    </source>
</reference>
<keyword evidence="2" id="KW-0540">Nuclease</keyword>
<evidence type="ECO:0000313" key="2">
    <source>
        <dbReference type="EMBL" id="MDR9850316.1"/>
    </source>
</evidence>
<keyword evidence="2" id="KW-0378">Hydrolase</keyword>
<dbReference type="EMBL" id="JAVLSJ010000010">
    <property type="protein sequence ID" value="MDR9850316.1"/>
    <property type="molecule type" value="Genomic_DNA"/>
</dbReference>
<evidence type="ECO:0000259" key="1">
    <source>
        <dbReference type="SMART" id="SM00507"/>
    </source>
</evidence>
<keyword evidence="3" id="KW-1185">Reference proteome</keyword>
<sequence>MATWISDIVSALSNLGGTASYDDIYAEIKRIRGSSLPNSWQNIIQREIQAHASESLDFKGQPLFYSVNGKGSGVWGLLSASNNGGGDSISPGEPVGIRGSILEHDRNINRHRNQAWSRDELILALRLYLDYKKSPPGKDSVEVKELSEVLNKMGSALGISSNGTFRNANGVYMKLMNFRRFDPDYTADGKVGLTRGNKDEERVWREFSGDVERLRRVAEAICIAVEQSPSILGGDDEPGIEEAEEGRVLTRIHRVRERKRGLVEQRKKIALKTHGRLACEACGFDFSIKYGEVGQGIIEVHHTKPVHTLTEGDKTKLEDLALLCANCHRVVHSSRRWLSIDQVKAAVKDAQGRC</sequence>
<dbReference type="CDD" id="cd00085">
    <property type="entry name" value="HNHc"/>
    <property type="match status" value="1"/>
</dbReference>
<dbReference type="Pfam" id="PF01844">
    <property type="entry name" value="HNH"/>
    <property type="match status" value="1"/>
</dbReference>
<dbReference type="InterPro" id="IPR003615">
    <property type="entry name" value="HNH_nuc"/>
</dbReference>
<proteinExistence type="predicted"/>
<protein>
    <submittedName>
        <fullName evidence="2">HNH endonuclease</fullName>
    </submittedName>
</protein>
<dbReference type="InterPro" id="IPR002711">
    <property type="entry name" value="HNH"/>
</dbReference>